<protein>
    <recommendedName>
        <fullName evidence="4">TadE-like protein</fullName>
    </recommendedName>
</protein>
<keyword evidence="1" id="KW-1133">Transmembrane helix</keyword>
<dbReference type="Proteomes" id="UP001054925">
    <property type="component" value="Unassembled WGS sequence"/>
</dbReference>
<dbReference type="AlphaFoldDB" id="A0AAV5GE09"/>
<gene>
    <name evidence="2" type="ORF">CAT723_23100</name>
</gene>
<accession>A0AAV5GE09</accession>
<feature type="transmembrane region" description="Helical" evidence="1">
    <location>
        <begin position="20"/>
        <end position="42"/>
    </location>
</feature>
<dbReference type="InterPro" id="IPR021202">
    <property type="entry name" value="Rv3654c-like"/>
</dbReference>
<sequence>MRGHDTSRRRGAILDDSGYATIASSGIIIAAVSLLLVVAAVVSRVVALHEAQVAADMAAISGAFAHARGEDGCAVASHLATANGAHLATCHVIDSDVQVAVSVRMRTSSAQAGPV</sequence>
<proteinExistence type="predicted"/>
<reference evidence="2" key="1">
    <citation type="submission" date="2021-12" db="EMBL/GenBank/DDBJ databases">
        <title>Draft genome sequence of Corynebacterium ammoniagenes strain T-723.</title>
        <authorList>
            <person name="Matsuzawa M."/>
            <person name="Hiratani M."/>
            <person name="Abe I."/>
            <person name="Tsuji Y."/>
            <person name="Nakamura J."/>
        </authorList>
    </citation>
    <scope>NUCLEOTIDE SEQUENCE</scope>
    <source>
        <strain evidence="2">T-723</strain>
    </source>
</reference>
<dbReference type="RefSeq" id="WP_003846140.1">
    <property type="nucleotide sequence ID" value="NZ_BQKK01000007.1"/>
</dbReference>
<evidence type="ECO:0000313" key="2">
    <source>
        <dbReference type="EMBL" id="GJN43831.1"/>
    </source>
</evidence>
<evidence type="ECO:0008006" key="4">
    <source>
        <dbReference type="Google" id="ProtNLM"/>
    </source>
</evidence>
<dbReference type="EMBL" id="BQKK01000007">
    <property type="protein sequence ID" value="GJN43831.1"/>
    <property type="molecule type" value="Genomic_DNA"/>
</dbReference>
<evidence type="ECO:0000256" key="1">
    <source>
        <dbReference type="SAM" id="Phobius"/>
    </source>
</evidence>
<comment type="caution">
    <text evidence="2">The sequence shown here is derived from an EMBL/GenBank/DDBJ whole genome shotgun (WGS) entry which is preliminary data.</text>
</comment>
<organism evidence="2 3">
    <name type="scientific">Corynebacterium ammoniagenes</name>
    <name type="common">Brevibacterium ammoniagenes</name>
    <dbReference type="NCBI Taxonomy" id="1697"/>
    <lineage>
        <taxon>Bacteria</taxon>
        <taxon>Bacillati</taxon>
        <taxon>Actinomycetota</taxon>
        <taxon>Actinomycetes</taxon>
        <taxon>Mycobacteriales</taxon>
        <taxon>Corynebacteriaceae</taxon>
        <taxon>Corynebacterium</taxon>
    </lineage>
</organism>
<keyword evidence="1" id="KW-0472">Membrane</keyword>
<evidence type="ECO:0000313" key="3">
    <source>
        <dbReference type="Proteomes" id="UP001054925"/>
    </source>
</evidence>
<dbReference type="NCBIfam" id="TIGR03816">
    <property type="entry name" value="tadE_like_DECH"/>
    <property type="match status" value="1"/>
</dbReference>
<keyword evidence="1" id="KW-0812">Transmembrane</keyword>
<name>A0AAV5GE09_CORAM</name>